<dbReference type="EMBL" id="LVJH01000029">
    <property type="protein sequence ID" value="OAB41436.1"/>
    <property type="molecule type" value="Genomic_DNA"/>
</dbReference>
<accession>A0A168K2C9</accession>
<organism evidence="1 2">
    <name type="scientific">Paenibacillus glacialis</name>
    <dbReference type="NCBI Taxonomy" id="494026"/>
    <lineage>
        <taxon>Bacteria</taxon>
        <taxon>Bacillati</taxon>
        <taxon>Bacillota</taxon>
        <taxon>Bacilli</taxon>
        <taxon>Bacillales</taxon>
        <taxon>Paenibacillaceae</taxon>
        <taxon>Paenibacillus</taxon>
    </lineage>
</organism>
<reference evidence="1 2" key="1">
    <citation type="submission" date="2016-03" db="EMBL/GenBank/DDBJ databases">
        <title>Draft genome sequence of Paenibacillus glacialis DSM 22343.</title>
        <authorList>
            <person name="Shin S.-K."/>
            <person name="Yi H."/>
        </authorList>
    </citation>
    <scope>NUCLEOTIDE SEQUENCE [LARGE SCALE GENOMIC DNA]</scope>
    <source>
        <strain evidence="1 2">DSM 22343</strain>
    </source>
</reference>
<gene>
    <name evidence="1" type="ORF">PGLA_16685</name>
</gene>
<dbReference type="Proteomes" id="UP000076967">
    <property type="component" value="Unassembled WGS sequence"/>
</dbReference>
<dbReference type="AlphaFoldDB" id="A0A168K2C9"/>
<sequence>MNVKGELRLAVASNQKVALRLRNGEIVTGVAEAFTASSRAKIRTKEGPTWVPFADVEHVSRVINMFQK</sequence>
<dbReference type="STRING" id="494026.PGLA_16685"/>
<evidence type="ECO:0000313" key="2">
    <source>
        <dbReference type="Proteomes" id="UP000076967"/>
    </source>
</evidence>
<dbReference type="RefSeq" id="WP_068534836.1">
    <property type="nucleotide sequence ID" value="NZ_LVJH01000029.1"/>
</dbReference>
<name>A0A168K2C9_9BACL</name>
<dbReference type="OrthoDB" id="2651642at2"/>
<protein>
    <submittedName>
        <fullName evidence="1">Uncharacterized protein</fullName>
    </submittedName>
</protein>
<comment type="caution">
    <text evidence="1">The sequence shown here is derived from an EMBL/GenBank/DDBJ whole genome shotgun (WGS) entry which is preliminary data.</text>
</comment>
<proteinExistence type="predicted"/>
<evidence type="ECO:0000313" key="1">
    <source>
        <dbReference type="EMBL" id="OAB41436.1"/>
    </source>
</evidence>
<keyword evidence="2" id="KW-1185">Reference proteome</keyword>